<dbReference type="EMBL" id="NQIK02000001">
    <property type="protein sequence ID" value="KAF7578095.1"/>
    <property type="molecule type" value="Genomic_DNA"/>
</dbReference>
<name>A0A834VVY0_9PLEO</name>
<dbReference type="Proteomes" id="UP000245464">
    <property type="component" value="Chromosome 1"/>
</dbReference>
<proteinExistence type="predicted"/>
<dbReference type="GeneID" id="90954278"/>
<gene>
    <name evidence="1" type="ORF">PtrM4_023350</name>
</gene>
<organism evidence="1 2">
    <name type="scientific">Pyrenophora tritici-repentis</name>
    <dbReference type="NCBI Taxonomy" id="45151"/>
    <lineage>
        <taxon>Eukaryota</taxon>
        <taxon>Fungi</taxon>
        <taxon>Dikarya</taxon>
        <taxon>Ascomycota</taxon>
        <taxon>Pezizomycotina</taxon>
        <taxon>Dothideomycetes</taxon>
        <taxon>Pleosporomycetidae</taxon>
        <taxon>Pleosporales</taxon>
        <taxon>Pleosporineae</taxon>
        <taxon>Pleosporaceae</taxon>
        <taxon>Pyrenophora</taxon>
    </lineage>
</organism>
<sequence>MVFVSLGFTSTPTTPAAAGARIWRALPVWRCAVSIPGHYSMSAAAWPCLLGIACPTAWGFSAIFGDVCAVECWHNAQNAQNGC</sequence>
<reference evidence="1" key="1">
    <citation type="journal article" date="2018" name="BMC Genomics">
        <title>Comparative genomics of the wheat fungal pathogen Pyrenophora tritici-repentis reveals chromosomal variations and genome plasticity.</title>
        <authorList>
            <person name="Moolhuijzen P."/>
            <person name="See P.T."/>
            <person name="Hane J.K."/>
            <person name="Shi G."/>
            <person name="Liu Z."/>
            <person name="Oliver R.P."/>
            <person name="Moffat C.S."/>
        </authorList>
    </citation>
    <scope>NUCLEOTIDE SEQUENCE [LARGE SCALE GENOMIC DNA]</scope>
    <source>
        <strain evidence="1">M4</strain>
    </source>
</reference>
<comment type="caution">
    <text evidence="1">The sequence shown here is derived from an EMBL/GenBank/DDBJ whole genome shotgun (WGS) entry which is preliminary data.</text>
</comment>
<dbReference type="RefSeq" id="XP_065965765.1">
    <property type="nucleotide sequence ID" value="XM_066103563.1"/>
</dbReference>
<dbReference type="AlphaFoldDB" id="A0A834VVY0"/>
<accession>A0A834VVY0</accession>
<dbReference type="KEGG" id="ptrr:90954278"/>
<evidence type="ECO:0000313" key="1">
    <source>
        <dbReference type="EMBL" id="KAF7578095.1"/>
    </source>
</evidence>
<evidence type="ECO:0000313" key="2">
    <source>
        <dbReference type="Proteomes" id="UP000245464"/>
    </source>
</evidence>
<protein>
    <submittedName>
        <fullName evidence="1">Uncharacterized protein</fullName>
    </submittedName>
</protein>